<dbReference type="EMBL" id="BAABFX010000028">
    <property type="protein sequence ID" value="GAA4397425.1"/>
    <property type="molecule type" value="Genomic_DNA"/>
</dbReference>
<evidence type="ECO:0000256" key="1">
    <source>
        <dbReference type="SAM" id="Phobius"/>
    </source>
</evidence>
<keyword evidence="1" id="KW-1133">Transmembrane helix</keyword>
<protein>
    <submittedName>
        <fullName evidence="2">Uncharacterized protein</fullName>
    </submittedName>
</protein>
<organism evidence="2 3">
    <name type="scientific">Ornithinibacter aureus</name>
    <dbReference type="NCBI Taxonomy" id="622664"/>
    <lineage>
        <taxon>Bacteria</taxon>
        <taxon>Bacillati</taxon>
        <taxon>Actinomycetota</taxon>
        <taxon>Actinomycetes</taxon>
        <taxon>Micrococcales</taxon>
        <taxon>Intrasporangiaceae</taxon>
        <taxon>Ornithinibacter</taxon>
    </lineage>
</organism>
<evidence type="ECO:0000313" key="3">
    <source>
        <dbReference type="Proteomes" id="UP001500390"/>
    </source>
</evidence>
<dbReference type="Proteomes" id="UP001500390">
    <property type="component" value="Unassembled WGS sequence"/>
</dbReference>
<gene>
    <name evidence="2" type="ORF">GCM10023153_21310</name>
</gene>
<keyword evidence="3" id="KW-1185">Reference proteome</keyword>
<dbReference type="RefSeq" id="WP_211675518.1">
    <property type="nucleotide sequence ID" value="NZ_BAABFX010000028.1"/>
</dbReference>
<keyword evidence="1" id="KW-0472">Membrane</keyword>
<accession>A0ABP8JXD6</accession>
<reference evidence="3" key="1">
    <citation type="journal article" date="2019" name="Int. J. Syst. Evol. Microbiol.">
        <title>The Global Catalogue of Microorganisms (GCM) 10K type strain sequencing project: providing services to taxonomists for standard genome sequencing and annotation.</title>
        <authorList>
            <consortium name="The Broad Institute Genomics Platform"/>
            <consortium name="The Broad Institute Genome Sequencing Center for Infectious Disease"/>
            <person name="Wu L."/>
            <person name="Ma J."/>
        </authorList>
    </citation>
    <scope>NUCLEOTIDE SEQUENCE [LARGE SCALE GENOMIC DNA]</scope>
    <source>
        <strain evidence="3">JCM 17738</strain>
    </source>
</reference>
<proteinExistence type="predicted"/>
<evidence type="ECO:0000313" key="2">
    <source>
        <dbReference type="EMBL" id="GAA4397425.1"/>
    </source>
</evidence>
<keyword evidence="1" id="KW-0812">Transmembrane</keyword>
<sequence>MWSTVVLLLTYISVAFAVVSYAGTQWLTDNADSEELLFADLATEVLGGWDWVLLLSVATSAIASTQTTIIPASRTALSMARRHALPQRLAHIDPRHRSHKLLHLSDWPVLCVPAPSSASEPG</sequence>
<name>A0ABP8JXD6_9MICO</name>
<dbReference type="Gene3D" id="1.20.1740.10">
    <property type="entry name" value="Amino acid/polyamine transporter I"/>
    <property type="match status" value="1"/>
</dbReference>
<comment type="caution">
    <text evidence="2">The sequence shown here is derived from an EMBL/GenBank/DDBJ whole genome shotgun (WGS) entry which is preliminary data.</text>
</comment>
<feature type="transmembrane region" description="Helical" evidence="1">
    <location>
        <begin position="51"/>
        <end position="72"/>
    </location>
</feature>